<dbReference type="EMBL" id="JABRWJ010000006">
    <property type="protein sequence ID" value="NRF69414.1"/>
    <property type="molecule type" value="Genomic_DNA"/>
</dbReference>
<gene>
    <name evidence="1" type="ORF">HLB44_20650</name>
</gene>
<protein>
    <recommendedName>
        <fullName evidence="3">DUF4214 domain-containing protein</fullName>
    </recommendedName>
</protein>
<comment type="caution">
    <text evidence="1">The sequence shown here is derived from an EMBL/GenBank/DDBJ whole genome shotgun (WGS) entry which is preliminary data.</text>
</comment>
<reference evidence="1 2" key="1">
    <citation type="submission" date="2020-05" db="EMBL/GenBank/DDBJ databases">
        <title>Aquincola sp. isolate from soil.</title>
        <authorList>
            <person name="Han J."/>
            <person name="Kim D.-U."/>
        </authorList>
    </citation>
    <scope>NUCLEOTIDE SEQUENCE [LARGE SCALE GENOMIC DNA]</scope>
    <source>
        <strain evidence="1 2">S2</strain>
    </source>
</reference>
<name>A0ABX2ELL6_9BURK</name>
<proteinExistence type="predicted"/>
<organism evidence="1 2">
    <name type="scientific">Pseudaquabacterium terrae</name>
    <dbReference type="NCBI Taxonomy" id="2732868"/>
    <lineage>
        <taxon>Bacteria</taxon>
        <taxon>Pseudomonadati</taxon>
        <taxon>Pseudomonadota</taxon>
        <taxon>Betaproteobacteria</taxon>
        <taxon>Burkholderiales</taxon>
        <taxon>Sphaerotilaceae</taxon>
        <taxon>Pseudaquabacterium</taxon>
    </lineage>
</organism>
<dbReference type="RefSeq" id="WP_173126240.1">
    <property type="nucleotide sequence ID" value="NZ_JABRWJ010000006.1"/>
</dbReference>
<dbReference type="Proteomes" id="UP000737171">
    <property type="component" value="Unassembled WGS sequence"/>
</dbReference>
<evidence type="ECO:0000313" key="2">
    <source>
        <dbReference type="Proteomes" id="UP000737171"/>
    </source>
</evidence>
<keyword evidence="2" id="KW-1185">Reference proteome</keyword>
<evidence type="ECO:0000313" key="1">
    <source>
        <dbReference type="EMBL" id="NRF69414.1"/>
    </source>
</evidence>
<accession>A0ABX2ELL6</accession>
<evidence type="ECO:0008006" key="3">
    <source>
        <dbReference type="Google" id="ProtNLM"/>
    </source>
</evidence>
<sequence>MATINFIWNGKDDVVPENTTSYHLGATSGHMSPPGYTETWTGVNLRYSPGTGYGYPTGGAIHSWSLKQTGTTFSFSMTGLNHKVTSGTSYETLISDLMAGRDDWHGNAGNNYFYWSAGGDTYHGGVGIDTLDSLGFSKALIIGNKPNFTRSGEVIALTATGDLDVTLNSVERLRFKEVSVALDLNGNAGAAARIVGAVFGRDQIKSKDLVGIAIGLLDSGMAPLELTRIALDVKLGDNYTHAALVNLVYKNVTNTAPSALDMQLYGSMLDKGQFTGAELTWAAAASTTNAATIDLTGLSTTGLDYLPWLG</sequence>